<gene>
    <name evidence="6" type="ORF">Tchl_0048</name>
</gene>
<dbReference type="Proteomes" id="UP000185739">
    <property type="component" value="Chromosome"/>
</dbReference>
<reference evidence="6 7" key="1">
    <citation type="submission" date="2016-12" db="EMBL/GenBank/DDBJ databases">
        <title>Complete genome sequence of Thauera chlorobenzoica, a Betaproteobacterium degrading haloaromatics anaerobically to CO2 and halides.</title>
        <authorList>
            <person name="Goris T."/>
            <person name="Mergelsberg M."/>
            <person name="Boll M."/>
        </authorList>
    </citation>
    <scope>NUCLEOTIDE SEQUENCE [LARGE SCALE GENOMIC DNA]</scope>
    <source>
        <strain evidence="6 7">3CB1</strain>
    </source>
</reference>
<evidence type="ECO:0000256" key="1">
    <source>
        <dbReference type="ARBA" id="ARBA00004141"/>
    </source>
</evidence>
<keyword evidence="7" id="KW-1185">Reference proteome</keyword>
<dbReference type="GO" id="GO:0006508">
    <property type="term" value="P:proteolysis"/>
    <property type="evidence" value="ECO:0007669"/>
    <property type="project" value="UniProtKB-KW"/>
</dbReference>
<dbReference type="AlphaFoldDB" id="A0A1H5V7N7"/>
<keyword evidence="4" id="KW-0472">Membrane</keyword>
<dbReference type="EMBL" id="CP018839">
    <property type="protein sequence ID" value="APR02924.1"/>
    <property type="molecule type" value="Genomic_DNA"/>
</dbReference>
<comment type="subcellular location">
    <subcellularLocation>
        <location evidence="1">Membrane</location>
        <topology evidence="1">Multi-pass membrane protein</topology>
    </subcellularLocation>
</comment>
<dbReference type="GO" id="GO:0005886">
    <property type="term" value="C:plasma membrane"/>
    <property type="evidence" value="ECO:0007669"/>
    <property type="project" value="TreeGrafter"/>
</dbReference>
<keyword evidence="3" id="KW-1133">Transmembrane helix</keyword>
<keyword evidence="6" id="KW-0378">Hydrolase</keyword>
<dbReference type="Pfam" id="PF01957">
    <property type="entry name" value="NfeD"/>
    <property type="match status" value="1"/>
</dbReference>
<evidence type="ECO:0000313" key="7">
    <source>
        <dbReference type="Proteomes" id="UP000185739"/>
    </source>
</evidence>
<dbReference type="InterPro" id="IPR052165">
    <property type="entry name" value="Membrane_assoc_protease"/>
</dbReference>
<dbReference type="SUPFAM" id="SSF141322">
    <property type="entry name" value="NfeD domain-like"/>
    <property type="match status" value="1"/>
</dbReference>
<keyword evidence="2" id="KW-0812">Transmembrane</keyword>
<proteinExistence type="predicted"/>
<dbReference type="PANTHER" id="PTHR33507:SF3">
    <property type="entry name" value="INNER MEMBRANE PROTEIN YBBJ"/>
    <property type="match status" value="1"/>
</dbReference>
<evidence type="ECO:0000256" key="4">
    <source>
        <dbReference type="ARBA" id="ARBA00023136"/>
    </source>
</evidence>
<dbReference type="KEGG" id="tcl:Tchl_0048"/>
<dbReference type="OrthoDB" id="8536525at2"/>
<dbReference type="InterPro" id="IPR012340">
    <property type="entry name" value="NA-bd_OB-fold"/>
</dbReference>
<sequence length="151" mass="16480">MENTLIIEWWHWEIAGLALVLLELVVPTFFVLWFGFGAMLVGLVLLVQADLSLTAQISTWVAASVAMTVLWFRVFKRSQHKTLVGTAGGEVIGEVGLLVSAVAPFERGRVRFQRPVLGAEEWVCVAESAIAAGERVRVVSVEGSFVKVAKA</sequence>
<organism evidence="6 7">
    <name type="scientific">Thauera chlorobenzoica</name>
    <dbReference type="NCBI Taxonomy" id="96773"/>
    <lineage>
        <taxon>Bacteria</taxon>
        <taxon>Pseudomonadati</taxon>
        <taxon>Pseudomonadota</taxon>
        <taxon>Betaproteobacteria</taxon>
        <taxon>Rhodocyclales</taxon>
        <taxon>Zoogloeaceae</taxon>
        <taxon>Thauera</taxon>
    </lineage>
</organism>
<dbReference type="Gene3D" id="2.40.50.140">
    <property type="entry name" value="Nucleic acid-binding proteins"/>
    <property type="match status" value="1"/>
</dbReference>
<evidence type="ECO:0000256" key="3">
    <source>
        <dbReference type="ARBA" id="ARBA00022989"/>
    </source>
</evidence>
<dbReference type="InterPro" id="IPR002810">
    <property type="entry name" value="NfeD-like_C"/>
</dbReference>
<dbReference type="STRING" id="96773.Tchl_0048"/>
<evidence type="ECO:0000256" key="2">
    <source>
        <dbReference type="ARBA" id="ARBA00022692"/>
    </source>
</evidence>
<evidence type="ECO:0000259" key="5">
    <source>
        <dbReference type="Pfam" id="PF01957"/>
    </source>
</evidence>
<evidence type="ECO:0000313" key="6">
    <source>
        <dbReference type="EMBL" id="APR02924.1"/>
    </source>
</evidence>
<dbReference type="RefSeq" id="WP_075146631.1">
    <property type="nucleotide sequence ID" value="NZ_CP018839.1"/>
</dbReference>
<dbReference type="PANTHER" id="PTHR33507">
    <property type="entry name" value="INNER MEMBRANE PROTEIN YBBJ"/>
    <property type="match status" value="1"/>
</dbReference>
<protein>
    <submittedName>
        <fullName evidence="6">YbbJ membrane protease regulator</fullName>
    </submittedName>
</protein>
<name>A0A1H5V7N7_9RHOO</name>
<keyword evidence="6" id="KW-0645">Protease</keyword>
<dbReference type="GO" id="GO:0008233">
    <property type="term" value="F:peptidase activity"/>
    <property type="evidence" value="ECO:0007669"/>
    <property type="project" value="UniProtKB-KW"/>
</dbReference>
<accession>A0A1H5V7N7</accession>
<feature type="domain" description="NfeD-like C-terminal" evidence="5">
    <location>
        <begin position="90"/>
        <end position="150"/>
    </location>
</feature>